<feature type="signal peptide" evidence="1">
    <location>
        <begin position="1"/>
        <end position="22"/>
    </location>
</feature>
<dbReference type="InterPro" id="IPR007410">
    <property type="entry name" value="LpqE-like"/>
</dbReference>
<sequence>MTFPLRAGLAAALSLLAAPALAHAVLAVTQANPNRTYRGVVQIGHGCDGRATTGITVTIPEGVIAAKPMPKPGWQLATVKGAYARPYPSYHGTVAEGVKEITWSGASLPDDQYDEFVFQARITDAFAPGATVYFPVRQDCDGAVANWREVPAAGQSAGDLKSPAPGVRVVAAAATPAAAPAPAPASVKAGDLTITGPWIRATPGGAKVAGGYLQVTNTGTEPDRLVSAAIPLAARGEIHQMAMDKGVAKMAPVEAGLVIKPGETVVLKPGGYHLMFMDLKGPVKAGDTLEGSLTFARAGTVPVRFAVGAIGAAGPDAGGGHHHH</sequence>
<dbReference type="InterPro" id="IPR036182">
    <property type="entry name" value="PCuAC_sf"/>
</dbReference>
<feature type="chain" id="PRO_5005282446" evidence="1">
    <location>
        <begin position="23"/>
        <end position="324"/>
    </location>
</feature>
<dbReference type="OrthoDB" id="9796962at2"/>
<accession>A0A0J6URS6</accession>
<dbReference type="SUPFAM" id="SSF110087">
    <property type="entry name" value="DR1885-like metal-binding protein"/>
    <property type="match status" value="1"/>
</dbReference>
<evidence type="ECO:0000313" key="4">
    <source>
        <dbReference type="Proteomes" id="UP000035955"/>
    </source>
</evidence>
<dbReference type="InterPro" id="IPR058248">
    <property type="entry name" value="Lxx211020-like"/>
</dbReference>
<dbReference type="InterPro" id="IPR038507">
    <property type="entry name" value="YcnI-like_sf"/>
</dbReference>
<feature type="domain" description="YncI copper-binding" evidence="2">
    <location>
        <begin position="23"/>
        <end position="169"/>
    </location>
</feature>
<organism evidence="3 4">
    <name type="scientific">Methylobacterium variabile</name>
    <dbReference type="NCBI Taxonomy" id="298794"/>
    <lineage>
        <taxon>Bacteria</taxon>
        <taxon>Pseudomonadati</taxon>
        <taxon>Pseudomonadota</taxon>
        <taxon>Alphaproteobacteria</taxon>
        <taxon>Hyphomicrobiales</taxon>
        <taxon>Methylobacteriaceae</taxon>
        <taxon>Methylobacterium</taxon>
    </lineage>
</organism>
<dbReference type="PATRIC" id="fig|298794.3.peg.4441"/>
<keyword evidence="4" id="KW-1185">Reference proteome</keyword>
<dbReference type="InterPro" id="IPR021174">
    <property type="entry name" value="UCP037139"/>
</dbReference>
<dbReference type="InterPro" id="IPR012533">
    <property type="entry name" value="YcnI-copper_dom"/>
</dbReference>
<protein>
    <submittedName>
        <fullName evidence="3">Copper chaperone</fullName>
    </submittedName>
</protein>
<reference evidence="3 4" key="1">
    <citation type="submission" date="2015-03" db="EMBL/GenBank/DDBJ databases">
        <title>Genome sequencing of Methylobacterium variabile DSM 16961.</title>
        <authorList>
            <person name="Chaudhry V."/>
            <person name="Patil P.B."/>
        </authorList>
    </citation>
    <scope>NUCLEOTIDE SEQUENCE [LARGE SCALE GENOMIC DNA]</scope>
    <source>
        <strain evidence="3 4">DSM 16961</strain>
    </source>
</reference>
<comment type="caution">
    <text evidence="3">The sequence shown here is derived from an EMBL/GenBank/DDBJ whole genome shotgun (WGS) entry which is preliminary data.</text>
</comment>
<name>A0A0J6URS6_9HYPH</name>
<dbReference type="Proteomes" id="UP000035955">
    <property type="component" value="Unassembled WGS sequence"/>
</dbReference>
<keyword evidence="1" id="KW-0732">Signal</keyword>
<evidence type="ECO:0000259" key="2">
    <source>
        <dbReference type="Pfam" id="PF07987"/>
    </source>
</evidence>
<dbReference type="RefSeq" id="WP_048448087.1">
    <property type="nucleotide sequence ID" value="NZ_LABY01000280.1"/>
</dbReference>
<evidence type="ECO:0000256" key="1">
    <source>
        <dbReference type="SAM" id="SignalP"/>
    </source>
</evidence>
<proteinExistence type="predicted"/>
<dbReference type="AlphaFoldDB" id="A0A0J6URS6"/>
<dbReference type="PANTHER" id="PTHR36302">
    <property type="entry name" value="BLR7088 PROTEIN"/>
    <property type="match status" value="1"/>
</dbReference>
<evidence type="ECO:0000313" key="3">
    <source>
        <dbReference type="EMBL" id="KMO28821.1"/>
    </source>
</evidence>
<dbReference type="PIRSF" id="PIRSF037139">
    <property type="entry name" value="UCP037139"/>
    <property type="match status" value="1"/>
</dbReference>
<dbReference type="Pfam" id="PF07987">
    <property type="entry name" value="DUF1775"/>
    <property type="match status" value="1"/>
</dbReference>
<dbReference type="Gene3D" id="2.60.40.2230">
    <property type="entry name" value="Uncharacterised protein YcnI-like PF07987, DUF1775"/>
    <property type="match status" value="1"/>
</dbReference>
<dbReference type="PANTHER" id="PTHR36302:SF1">
    <property type="entry name" value="COPPER CHAPERONE PCU(A)C"/>
    <property type="match status" value="1"/>
</dbReference>
<dbReference type="Pfam" id="PF04314">
    <property type="entry name" value="PCuAC"/>
    <property type="match status" value="1"/>
</dbReference>
<dbReference type="Gene3D" id="2.60.40.1890">
    <property type="entry name" value="PCu(A)C copper chaperone"/>
    <property type="match status" value="1"/>
</dbReference>
<gene>
    <name evidence="3" type="ORF">VQ02_30940</name>
</gene>
<dbReference type="EMBL" id="LABY01000280">
    <property type="protein sequence ID" value="KMO28821.1"/>
    <property type="molecule type" value="Genomic_DNA"/>
</dbReference>
<dbReference type="CDD" id="cd08545">
    <property type="entry name" value="YcnI_like"/>
    <property type="match status" value="1"/>
</dbReference>